<accession>A0A1I6KD76</accession>
<keyword evidence="3" id="KW-0378">Hydrolase</keyword>
<dbReference type="Pfam" id="PF20469">
    <property type="entry name" value="OLD-like_TOPRIM"/>
    <property type="match status" value="1"/>
</dbReference>
<dbReference type="Gene3D" id="3.40.50.300">
    <property type="entry name" value="P-loop containing nucleotide triphosphate hydrolases"/>
    <property type="match status" value="1"/>
</dbReference>
<gene>
    <name evidence="3" type="ORF">SAMN04488010_3584</name>
</gene>
<sequence>MNLKTAHIKNFKCYKGSFKIDFSQGVNIIVGNNETGKSTILEAIHLALSGVLKGHYLRNELSQYLFNNEVVESFLSNLKNGKNPELPCIHIELFFDGHTTSDYAKLQGDNNSMKTEAVGVSFKVEYDESFNDEYEALLAEKNELQTLPIEFYKITWKSFARDSSITTRSIPIKSVLIDSSNQRYKNGSDVYISRIIKNNLNLKEKAGVSQAFRQVKESFMSNPSIEAINKQVKKNSHISTNKNIEISVDLSTQNAWETTLMTYLDNVPFHQIGKGEQCIIKTNLSLSHKKSEKADLILLEEPENHLTHSKLNEFIKSVTNNCKNKQIIISTHSSFVANKLGLENLILLSKSKVGRKKTYINELPSDTQNYFKKLSGYDTLRFILCKKAILVEGDSDELVVQKAYMDMHDGCLPIENRIDVISVRSLAFKRFLDIAKIIKHPVAIVTDNDRKFKEKIIDKYEDYEGVESIKIFADEREELNTLEPQIVDANKKQLDILRKALGIKKSRYNSEKSIVKYMVSHKTDTALKLFETAEEIKYPRYLEKVIKWCDDE</sequence>
<dbReference type="SUPFAM" id="SSF52540">
    <property type="entry name" value="P-loop containing nucleoside triphosphate hydrolases"/>
    <property type="match status" value="1"/>
</dbReference>
<evidence type="ECO:0000313" key="4">
    <source>
        <dbReference type="Proteomes" id="UP000199462"/>
    </source>
</evidence>
<protein>
    <submittedName>
        <fullName evidence="3">Putative ATP-dependent endonuclease of the OLD family</fullName>
    </submittedName>
</protein>
<organism evidence="3 4">
    <name type="scientific">Maribacter stanieri</name>
    <dbReference type="NCBI Taxonomy" id="440514"/>
    <lineage>
        <taxon>Bacteria</taxon>
        <taxon>Pseudomonadati</taxon>
        <taxon>Bacteroidota</taxon>
        <taxon>Flavobacteriia</taxon>
        <taxon>Flavobacteriales</taxon>
        <taxon>Flavobacteriaceae</taxon>
        <taxon>Maribacter</taxon>
    </lineage>
</organism>
<keyword evidence="3" id="KW-0255">Endonuclease</keyword>
<keyword evidence="3" id="KW-0540">Nuclease</keyword>
<dbReference type="STRING" id="440514.SAMN04488010_3584"/>
<evidence type="ECO:0000313" key="3">
    <source>
        <dbReference type="EMBL" id="SFR89182.1"/>
    </source>
</evidence>
<evidence type="ECO:0000259" key="1">
    <source>
        <dbReference type="Pfam" id="PF13175"/>
    </source>
</evidence>
<dbReference type="CDD" id="cd01026">
    <property type="entry name" value="TOPRIM_OLD"/>
    <property type="match status" value="1"/>
</dbReference>
<dbReference type="InterPro" id="IPR034139">
    <property type="entry name" value="TOPRIM_OLD"/>
</dbReference>
<evidence type="ECO:0000259" key="2">
    <source>
        <dbReference type="Pfam" id="PF20469"/>
    </source>
</evidence>
<dbReference type="InterPro" id="IPR051396">
    <property type="entry name" value="Bact_Antivir_Def_Nuclease"/>
</dbReference>
<dbReference type="PANTHER" id="PTHR43581:SF4">
    <property type="entry name" value="ATP_GTP PHOSPHATASE"/>
    <property type="match status" value="1"/>
</dbReference>
<reference evidence="4" key="1">
    <citation type="submission" date="2016-10" db="EMBL/GenBank/DDBJ databases">
        <authorList>
            <person name="Varghese N."/>
            <person name="Submissions S."/>
        </authorList>
    </citation>
    <scope>NUCLEOTIDE SEQUENCE [LARGE SCALE GENOMIC DNA]</scope>
    <source>
        <strain evidence="4">DSM 19891</strain>
    </source>
</reference>
<name>A0A1I6KD76_9FLAO</name>
<dbReference type="EMBL" id="FOYX01000004">
    <property type="protein sequence ID" value="SFR89182.1"/>
    <property type="molecule type" value="Genomic_DNA"/>
</dbReference>
<dbReference type="Pfam" id="PF13175">
    <property type="entry name" value="AAA_15"/>
    <property type="match status" value="1"/>
</dbReference>
<dbReference type="RefSeq" id="WP_091905303.1">
    <property type="nucleotide sequence ID" value="NZ_FOYX01000004.1"/>
</dbReference>
<dbReference type="InterPro" id="IPR027417">
    <property type="entry name" value="P-loop_NTPase"/>
</dbReference>
<dbReference type="Proteomes" id="UP000199462">
    <property type="component" value="Unassembled WGS sequence"/>
</dbReference>
<dbReference type="AlphaFoldDB" id="A0A1I6KD76"/>
<dbReference type="PANTHER" id="PTHR43581">
    <property type="entry name" value="ATP/GTP PHOSPHATASE"/>
    <property type="match status" value="1"/>
</dbReference>
<dbReference type="InterPro" id="IPR041685">
    <property type="entry name" value="AAA_GajA/Old/RecF-like"/>
</dbReference>
<feature type="domain" description="OLD protein-like TOPRIM" evidence="2">
    <location>
        <begin position="384"/>
        <end position="449"/>
    </location>
</feature>
<proteinExistence type="predicted"/>
<keyword evidence="4" id="KW-1185">Reference proteome</keyword>
<feature type="domain" description="Endonuclease GajA/Old nuclease/RecF-like AAA" evidence="1">
    <location>
        <begin position="1"/>
        <end position="337"/>
    </location>
</feature>
<dbReference type="GO" id="GO:0004519">
    <property type="term" value="F:endonuclease activity"/>
    <property type="evidence" value="ECO:0007669"/>
    <property type="project" value="UniProtKB-KW"/>
</dbReference>